<dbReference type="OrthoDB" id="429143at2759"/>
<dbReference type="SUPFAM" id="SSF51905">
    <property type="entry name" value="FAD/NAD(P)-binding domain"/>
    <property type="match status" value="1"/>
</dbReference>
<dbReference type="Gene3D" id="3.50.50.60">
    <property type="entry name" value="FAD/NAD(P)-binding domain"/>
    <property type="match status" value="1"/>
</dbReference>
<keyword evidence="3" id="KW-1185">Reference proteome</keyword>
<dbReference type="InterPro" id="IPR036188">
    <property type="entry name" value="FAD/NAD-bd_sf"/>
</dbReference>
<evidence type="ECO:0000259" key="1">
    <source>
        <dbReference type="Pfam" id="PF01266"/>
    </source>
</evidence>
<dbReference type="Proteomes" id="UP000770015">
    <property type="component" value="Unassembled WGS sequence"/>
</dbReference>
<dbReference type="InterPro" id="IPR006076">
    <property type="entry name" value="FAD-dep_OxRdtase"/>
</dbReference>
<name>A0A9P9A6R0_9PEZI</name>
<accession>A0A9P9A6R0</accession>
<dbReference type="InterPro" id="IPR023198">
    <property type="entry name" value="PGP-like_dom2"/>
</dbReference>
<dbReference type="InterPro" id="IPR023214">
    <property type="entry name" value="HAD_sf"/>
</dbReference>
<dbReference type="EMBL" id="JAGSXJ010000041">
    <property type="protein sequence ID" value="KAH6663952.1"/>
    <property type="molecule type" value="Genomic_DNA"/>
</dbReference>
<dbReference type="GO" id="GO:0005737">
    <property type="term" value="C:cytoplasm"/>
    <property type="evidence" value="ECO:0007669"/>
    <property type="project" value="TreeGrafter"/>
</dbReference>
<dbReference type="Gene3D" id="3.30.9.10">
    <property type="entry name" value="D-Amino Acid Oxidase, subunit A, domain 2"/>
    <property type="match status" value="1"/>
</dbReference>
<proteinExistence type="predicted"/>
<protein>
    <submittedName>
        <fullName evidence="2">FAD dependent oxidoreductase-domain-containing protein</fullName>
    </submittedName>
</protein>
<dbReference type="SUPFAM" id="SSF56784">
    <property type="entry name" value="HAD-like"/>
    <property type="match status" value="1"/>
</dbReference>
<dbReference type="AlphaFoldDB" id="A0A9P9A6R0"/>
<organism evidence="2 3">
    <name type="scientific">Plectosphaerella plurivora</name>
    <dbReference type="NCBI Taxonomy" id="936078"/>
    <lineage>
        <taxon>Eukaryota</taxon>
        <taxon>Fungi</taxon>
        <taxon>Dikarya</taxon>
        <taxon>Ascomycota</taxon>
        <taxon>Pezizomycotina</taxon>
        <taxon>Sordariomycetes</taxon>
        <taxon>Hypocreomycetidae</taxon>
        <taxon>Glomerellales</taxon>
        <taxon>Plectosphaerellaceae</taxon>
        <taxon>Plectosphaerella</taxon>
    </lineage>
</organism>
<feature type="domain" description="FAD dependent oxidoreductase" evidence="1">
    <location>
        <begin position="278"/>
        <end position="655"/>
    </location>
</feature>
<evidence type="ECO:0000313" key="2">
    <source>
        <dbReference type="EMBL" id="KAH6663952.1"/>
    </source>
</evidence>
<sequence>MASSKHVVFDIVGTCVSYDAIFDAIDVRLGDKLRAEGVKPSLLGYLWIEVTEREYTYLSMNNNYVPFRDIFTSIFYRMLYMSGIQDPHSFASDDDLQYILKQYMKLEARPGIAECFQILRDNGFTVWALTAGDAERVSGYFTHNNIPMPMENFISCDSFKIGKPDPKVYKMVVDRLGDDEKWFAAAHNWDSLAGKLNGFKAAYCSIWEKIPCSIFGEIDVSEDDFPSMARAIGHIMSTSSKPTSRSPVANPVHSFWTTEPSDLDDHRTTPELPKSCNVLIIGAGLSGVGTAYHLFKDNPNPPSTVILEARKVVSGATGRNGGHVKPDLYFNVDKYIKMFGVDKAAKLVAFEAAHPHAVKKLVESEGIDCDFQLTRAVDVHLDPEHAQQTEAAYRELLKGGMVDLTDVAFIPKKDAERISGVKGAQCCFTYTAAHLFPAKLVRGLLAGLLAKGLNVQANTPVKSIIPSPDAAKGRWIVTTDRGSIIADKVVFATNGYTSAILPEYVDRIVPIRGVCSHIVSPKGKDSPHLVNTYSIRFNSIDNDYLIPRADGSIIVGGARQRFWRQRDLWFDNVRDDELVESAVPYFDGYMQRHFRGWEDSAAKTAQVWTGIMGYSSDFMPHLGNVPGKPGQYIIAGFTGHGMPEILLSSKAVAELIRDGTPIAQSGVPEMFETSEARITATGSPMEEQLSRTLWAEGDVKAKL</sequence>
<gene>
    <name evidence="2" type="ORF">F5X68DRAFT_251161</name>
</gene>
<dbReference type="Pfam" id="PF00702">
    <property type="entry name" value="Hydrolase"/>
    <property type="match status" value="1"/>
</dbReference>
<dbReference type="Gene3D" id="1.10.150.240">
    <property type="entry name" value="Putative phosphatase, domain 2"/>
    <property type="match status" value="1"/>
</dbReference>
<dbReference type="PANTHER" id="PTHR13847:SF279">
    <property type="entry name" value="FAD DEPENDENT OXIDOREDUCTASE DOMAIN-CONTAINING PROTEIN-RELATED"/>
    <property type="match status" value="1"/>
</dbReference>
<dbReference type="PANTHER" id="PTHR13847">
    <property type="entry name" value="SARCOSINE DEHYDROGENASE-RELATED"/>
    <property type="match status" value="1"/>
</dbReference>
<dbReference type="InterPro" id="IPR036412">
    <property type="entry name" value="HAD-like_sf"/>
</dbReference>
<comment type="caution">
    <text evidence="2">The sequence shown here is derived from an EMBL/GenBank/DDBJ whole genome shotgun (WGS) entry which is preliminary data.</text>
</comment>
<dbReference type="Pfam" id="PF01266">
    <property type="entry name" value="DAO"/>
    <property type="match status" value="1"/>
</dbReference>
<evidence type="ECO:0000313" key="3">
    <source>
        <dbReference type="Proteomes" id="UP000770015"/>
    </source>
</evidence>
<reference evidence="2" key="1">
    <citation type="journal article" date="2021" name="Nat. Commun.">
        <title>Genetic determinants of endophytism in the Arabidopsis root mycobiome.</title>
        <authorList>
            <person name="Mesny F."/>
            <person name="Miyauchi S."/>
            <person name="Thiergart T."/>
            <person name="Pickel B."/>
            <person name="Atanasova L."/>
            <person name="Karlsson M."/>
            <person name="Huettel B."/>
            <person name="Barry K.W."/>
            <person name="Haridas S."/>
            <person name="Chen C."/>
            <person name="Bauer D."/>
            <person name="Andreopoulos W."/>
            <person name="Pangilinan J."/>
            <person name="LaButti K."/>
            <person name="Riley R."/>
            <person name="Lipzen A."/>
            <person name="Clum A."/>
            <person name="Drula E."/>
            <person name="Henrissat B."/>
            <person name="Kohler A."/>
            <person name="Grigoriev I.V."/>
            <person name="Martin F.M."/>
            <person name="Hacquard S."/>
        </authorList>
    </citation>
    <scope>NUCLEOTIDE SEQUENCE</scope>
    <source>
        <strain evidence="2">MPI-SDFR-AT-0117</strain>
    </source>
</reference>
<dbReference type="Gene3D" id="3.40.50.1000">
    <property type="entry name" value="HAD superfamily/HAD-like"/>
    <property type="match status" value="1"/>
</dbReference>